<evidence type="ECO:0000313" key="7">
    <source>
        <dbReference type="Proteomes" id="UP000515512"/>
    </source>
</evidence>
<proteinExistence type="predicted"/>
<dbReference type="EMBL" id="CP059399">
    <property type="protein sequence ID" value="QLY28083.1"/>
    <property type="molecule type" value="Genomic_DNA"/>
</dbReference>
<dbReference type="InterPro" id="IPR052032">
    <property type="entry name" value="ATP-dep_AA_Ligase"/>
</dbReference>
<dbReference type="PANTHER" id="PTHR43585">
    <property type="entry name" value="FUMIPYRROLE BIOSYNTHESIS PROTEIN C"/>
    <property type="match status" value="1"/>
</dbReference>
<protein>
    <submittedName>
        <fullName evidence="6">ATP-grasp domain-containing protein</fullName>
    </submittedName>
</protein>
<dbReference type="InterPro" id="IPR011761">
    <property type="entry name" value="ATP-grasp"/>
</dbReference>
<dbReference type="GO" id="GO:0005524">
    <property type="term" value="F:ATP binding"/>
    <property type="evidence" value="ECO:0007669"/>
    <property type="project" value="UniProtKB-UniRule"/>
</dbReference>
<dbReference type="Proteomes" id="UP000515512">
    <property type="component" value="Chromosome"/>
</dbReference>
<dbReference type="SUPFAM" id="SSF56059">
    <property type="entry name" value="Glutathione synthetase ATP-binding domain-like"/>
    <property type="match status" value="1"/>
</dbReference>
<keyword evidence="7" id="KW-1185">Reference proteome</keyword>
<organism evidence="6 7">
    <name type="scientific">Nocardia huaxiensis</name>
    <dbReference type="NCBI Taxonomy" id="2755382"/>
    <lineage>
        <taxon>Bacteria</taxon>
        <taxon>Bacillati</taxon>
        <taxon>Actinomycetota</taxon>
        <taxon>Actinomycetes</taxon>
        <taxon>Mycobacteriales</taxon>
        <taxon>Nocardiaceae</taxon>
        <taxon>Nocardia</taxon>
    </lineage>
</organism>
<evidence type="ECO:0000256" key="3">
    <source>
        <dbReference type="ARBA" id="ARBA00022840"/>
    </source>
</evidence>
<feature type="domain" description="ATP-grasp" evidence="5">
    <location>
        <begin position="112"/>
        <end position="310"/>
    </location>
</feature>
<evidence type="ECO:0000256" key="2">
    <source>
        <dbReference type="ARBA" id="ARBA00022741"/>
    </source>
</evidence>
<keyword evidence="1" id="KW-0436">Ligase</keyword>
<dbReference type="GO" id="GO:0016874">
    <property type="term" value="F:ligase activity"/>
    <property type="evidence" value="ECO:0007669"/>
    <property type="project" value="UniProtKB-KW"/>
</dbReference>
<dbReference type="GO" id="GO:0046872">
    <property type="term" value="F:metal ion binding"/>
    <property type="evidence" value="ECO:0007669"/>
    <property type="project" value="InterPro"/>
</dbReference>
<sequence length="420" mass="46419">MSPLIAIVDGYSTGRYLAPQIHRFGGSTVHVPSSPEPPKILERTRDAHGANKSLPYAAADSMAAHLRELGVERVIAGAESGVLFADELCRRLGIDWNTTESSRARRDKYEMIEQLRRCGLRVVGQVRSADAEEIHRWAQAQRQWPIVIKPVMSTSSEDVFFCRDIAQIREATDTIVGKRNFLDVLNVDVLAQTYLDGPIYVVNSVSHGGTHTTSDVWQFDFERTPGKGIRMLQHTLLSRSFEKFDELVAYNNAALTALGIHNGPSHTELKLTEHGPSMIETGARLMGATIEDEPFKRSLPYTQVELTAMALCAPEEFAKLSGSVQQPRTGLAIVWVHFDTEGRITGDAGLSQLAGISSLAGCYGLPAIGDQVGRSQDTTGRGGFIYLQSDNELDLHRDSRRVCRLVREQSLFDLDTRKAN</sequence>
<evidence type="ECO:0000256" key="4">
    <source>
        <dbReference type="PROSITE-ProRule" id="PRU00409"/>
    </source>
</evidence>
<dbReference type="Pfam" id="PF13535">
    <property type="entry name" value="ATP-grasp_4"/>
    <property type="match status" value="1"/>
</dbReference>
<gene>
    <name evidence="6" type="ORF">H0264_22055</name>
</gene>
<dbReference type="Gene3D" id="3.30.470.20">
    <property type="entry name" value="ATP-grasp fold, B domain"/>
    <property type="match status" value="1"/>
</dbReference>
<dbReference type="PANTHER" id="PTHR43585:SF2">
    <property type="entry name" value="ATP-GRASP ENZYME FSQD"/>
    <property type="match status" value="1"/>
</dbReference>
<evidence type="ECO:0000313" key="6">
    <source>
        <dbReference type="EMBL" id="QLY28083.1"/>
    </source>
</evidence>
<evidence type="ECO:0000256" key="1">
    <source>
        <dbReference type="ARBA" id="ARBA00022598"/>
    </source>
</evidence>
<dbReference type="AlphaFoldDB" id="A0A7D6ZHH0"/>
<keyword evidence="3 4" id="KW-0067">ATP-binding</keyword>
<dbReference type="RefSeq" id="WP_181579291.1">
    <property type="nucleotide sequence ID" value="NZ_CP059399.1"/>
</dbReference>
<evidence type="ECO:0000259" key="5">
    <source>
        <dbReference type="PROSITE" id="PS50975"/>
    </source>
</evidence>
<accession>A0A7D6ZHH0</accession>
<dbReference type="KEGG" id="nhu:H0264_22055"/>
<keyword evidence="2 4" id="KW-0547">Nucleotide-binding</keyword>
<dbReference type="PROSITE" id="PS50975">
    <property type="entry name" value="ATP_GRASP"/>
    <property type="match status" value="1"/>
</dbReference>
<reference evidence="6 7" key="1">
    <citation type="submission" date="2020-07" db="EMBL/GenBank/DDBJ databases">
        <authorList>
            <person name="Zhuang K."/>
            <person name="Ran Y."/>
        </authorList>
    </citation>
    <scope>NUCLEOTIDE SEQUENCE [LARGE SCALE GENOMIC DNA]</scope>
    <source>
        <strain evidence="6 7">WCH-YHL-001</strain>
    </source>
</reference>
<name>A0A7D6ZHH0_9NOCA</name>